<evidence type="ECO:0000256" key="3">
    <source>
        <dbReference type="ARBA" id="ARBA00022840"/>
    </source>
</evidence>
<evidence type="ECO:0000256" key="4">
    <source>
        <dbReference type="SAM" id="MobiDB-lite"/>
    </source>
</evidence>
<dbReference type="InterPro" id="IPR004948">
    <property type="entry name" value="Nuc-triphosphatase_THEP1"/>
</dbReference>
<accession>A0A2K3CUZ9</accession>
<dbReference type="PaxDb" id="3055-EDP04550"/>
<gene>
    <name evidence="6" type="ORF">CHLRE_16g682050v5</name>
</gene>
<evidence type="ECO:0000313" key="6">
    <source>
        <dbReference type="EMBL" id="PNW72112.1"/>
    </source>
</evidence>
<dbReference type="Proteomes" id="UP000006906">
    <property type="component" value="Chromosome 16"/>
</dbReference>
<dbReference type="Gramene" id="PNW72112">
    <property type="protein sequence ID" value="PNW72112"/>
    <property type="gene ID" value="CHLRE_16g682050v5"/>
</dbReference>
<keyword evidence="7" id="KW-1185">Reference proteome</keyword>
<dbReference type="PANTHER" id="PTHR43146:SF1">
    <property type="entry name" value="CANCER-RELATED NUCLEOSIDE-TRIPHOSPHATASE"/>
    <property type="match status" value="1"/>
</dbReference>
<evidence type="ECO:0000259" key="5">
    <source>
        <dbReference type="SMART" id="SM00382"/>
    </source>
</evidence>
<feature type="compositionally biased region" description="Low complexity" evidence="4">
    <location>
        <begin position="314"/>
        <end position="337"/>
    </location>
</feature>
<evidence type="ECO:0000256" key="1">
    <source>
        <dbReference type="ARBA" id="ARBA00022741"/>
    </source>
</evidence>
<dbReference type="KEGG" id="cre:CHLRE_16g682050v5"/>
<feature type="region of interest" description="Disordered" evidence="4">
    <location>
        <begin position="304"/>
        <end position="337"/>
    </location>
</feature>
<name>A0A2K3CUZ9_CHLRE</name>
<dbReference type="GO" id="GO:0017111">
    <property type="term" value="F:ribonucleoside triphosphate phosphatase activity"/>
    <property type="evidence" value="ECO:0007669"/>
    <property type="project" value="InterPro"/>
</dbReference>
<dbReference type="Gramene" id="PNW72111">
    <property type="protein sequence ID" value="PNW72111"/>
    <property type="gene ID" value="CHLRE_16g682050v5"/>
</dbReference>
<feature type="compositionally biased region" description="Low complexity" evidence="4">
    <location>
        <begin position="238"/>
        <end position="261"/>
    </location>
</feature>
<dbReference type="Pfam" id="PF03266">
    <property type="entry name" value="NTPase_1"/>
    <property type="match status" value="1"/>
</dbReference>
<organism evidence="6 7">
    <name type="scientific">Chlamydomonas reinhardtii</name>
    <name type="common">Chlamydomonas smithii</name>
    <dbReference type="NCBI Taxonomy" id="3055"/>
    <lineage>
        <taxon>Eukaryota</taxon>
        <taxon>Viridiplantae</taxon>
        <taxon>Chlorophyta</taxon>
        <taxon>core chlorophytes</taxon>
        <taxon>Chlorophyceae</taxon>
        <taxon>CS clade</taxon>
        <taxon>Chlamydomonadales</taxon>
        <taxon>Chlamydomonadaceae</taxon>
        <taxon>Chlamydomonas</taxon>
    </lineage>
</organism>
<dbReference type="ExpressionAtlas" id="A0A2K3CUZ9">
    <property type="expression patterns" value="baseline and differential"/>
</dbReference>
<dbReference type="OrthoDB" id="446244at2759"/>
<sequence>MAHIRHIFLTGVPGCGKSTLCRKVVESGLEAQWQGFFTGEVREHGERIGFDVITIGEGAALKGPLARVPREQVPRSGPSVGKYSVDVSSFERLALPALQLSSGSLTTTRLVLVDEVGKMELCSRAFFPAVRAVLDAPNVVVLGTIPTPRDGRVIAQVAEICARPDVEVITVTRDNRDALAGQLAARLRGLLQALPPLPPLKLQPPPPAAAASGAPACGPSAIDGLEAGSGADSTSTAGVGSHYSSSGRSSFAGSHAAHGAAQPRAGGARVWSARLGAAGSGSASAAVVGAQAQGRASGYAGGWGQRPGAGSGSGVKFVSGSGSASLATTGVSGRPFQ</sequence>
<reference evidence="6" key="2">
    <citation type="submission" date="2017-07" db="EMBL/GenBank/DDBJ databases">
        <title>WGS assembly of Chlamydomonas reinhardtii.</title>
        <authorList>
            <consortium name="Chlamydomonas Annotation Team"/>
            <consortium name="JGI Annotation Team"/>
            <person name="Merchant S.S."/>
            <person name="Prochnik S.E."/>
            <person name="Vallon O."/>
            <person name="Harris E.H."/>
            <person name="Karpowicz S.J."/>
            <person name="Witman G.B."/>
            <person name="Terry A."/>
            <person name="Salamov A."/>
            <person name="Fritz-Laylin L.K."/>
            <person name="Marechal-Drouard L."/>
            <person name="Marshall W.F."/>
            <person name="Qu L.H."/>
            <person name="Nelson D.R."/>
            <person name="Sanderfoot A.A."/>
            <person name="Spalding M.H."/>
            <person name="Kapitonov V.V."/>
            <person name="Ren Q."/>
            <person name="Ferris P."/>
            <person name="Lindquist E."/>
            <person name="Shapiro H."/>
            <person name="Lucas S.M."/>
            <person name="Grimwood J."/>
            <person name="Schmutz J."/>
            <person name="Grigoriev I.V."/>
            <person name="Rokhsar D.S."/>
        </authorList>
    </citation>
    <scope>NUCLEOTIDE SEQUENCE</scope>
    <source>
        <strain evidence="6">CC-503 cw92 mt+</strain>
    </source>
</reference>
<dbReference type="RefSeq" id="XP_042915995.1">
    <property type="nucleotide sequence ID" value="XM_043071453.1"/>
</dbReference>
<dbReference type="InterPro" id="IPR027417">
    <property type="entry name" value="P-loop_NTPase"/>
</dbReference>
<keyword evidence="3" id="KW-0067">ATP-binding</keyword>
<feature type="region of interest" description="Disordered" evidence="4">
    <location>
        <begin position="221"/>
        <end position="266"/>
    </location>
</feature>
<dbReference type="Gene3D" id="3.40.50.300">
    <property type="entry name" value="P-loop containing nucleotide triphosphate hydrolases"/>
    <property type="match status" value="1"/>
</dbReference>
<dbReference type="SUPFAM" id="SSF52540">
    <property type="entry name" value="P-loop containing nucleoside triphosphate hydrolases"/>
    <property type="match status" value="1"/>
</dbReference>
<dbReference type="AlphaFoldDB" id="A0A2K3CUZ9"/>
<dbReference type="SMART" id="SM00382">
    <property type="entry name" value="AAA"/>
    <property type="match status" value="1"/>
</dbReference>
<feature type="domain" description="AAA+ ATPase" evidence="5">
    <location>
        <begin position="3"/>
        <end position="197"/>
    </location>
</feature>
<dbReference type="STRING" id="3055.A0A2K3CUZ9"/>
<evidence type="ECO:0000256" key="2">
    <source>
        <dbReference type="ARBA" id="ARBA00022801"/>
    </source>
</evidence>
<feature type="compositionally biased region" description="Gly residues" evidence="4">
    <location>
        <begin position="304"/>
        <end position="313"/>
    </location>
</feature>
<dbReference type="GO" id="GO:0005524">
    <property type="term" value="F:ATP binding"/>
    <property type="evidence" value="ECO:0007669"/>
    <property type="project" value="UniProtKB-KW"/>
</dbReference>
<keyword evidence="2" id="KW-0378">Hydrolase</keyword>
<dbReference type="RefSeq" id="XP_042915996.1">
    <property type="nucleotide sequence ID" value="XM_043071452.1"/>
</dbReference>
<dbReference type="PANTHER" id="PTHR43146">
    <property type="entry name" value="CANCER-RELATED NUCLEOSIDE-TRIPHOSPHATASE"/>
    <property type="match status" value="1"/>
</dbReference>
<dbReference type="InterPro" id="IPR003593">
    <property type="entry name" value="AAA+_ATPase"/>
</dbReference>
<dbReference type="FunCoup" id="A0A2K3CUZ9">
    <property type="interactions" value="998"/>
</dbReference>
<reference evidence="6 7" key="1">
    <citation type="journal article" date="2007" name="Science">
        <title>The Chlamydomonas genome reveals the evolution of key animal and plant functions.</title>
        <authorList>
            <person name="Merchant S.S."/>
            <person name="Prochnik S.E."/>
            <person name="Vallon O."/>
            <person name="Harris E.H."/>
            <person name="Karpowicz S.J."/>
            <person name="Witman G.B."/>
            <person name="Terry A."/>
            <person name="Salamov A."/>
            <person name="Fritz-Laylin L.K."/>
            <person name="Marechal-Drouard L."/>
            <person name="Marshall W.F."/>
            <person name="Qu L.H."/>
            <person name="Nelson D.R."/>
            <person name="Sanderfoot A.A."/>
            <person name="Spalding M.H."/>
            <person name="Kapitonov V.V."/>
            <person name="Ren Q."/>
            <person name="Ferris P."/>
            <person name="Lindquist E."/>
            <person name="Shapiro H."/>
            <person name="Lucas S.M."/>
            <person name="Grimwood J."/>
            <person name="Schmutz J."/>
            <person name="Cardol P."/>
            <person name="Cerutti H."/>
            <person name="Chanfreau G."/>
            <person name="Chen C.L."/>
            <person name="Cognat V."/>
            <person name="Croft M.T."/>
            <person name="Dent R."/>
            <person name="Dutcher S."/>
            <person name="Fernandez E."/>
            <person name="Fukuzawa H."/>
            <person name="Gonzalez-Ballester D."/>
            <person name="Gonzalez-Halphen D."/>
            <person name="Hallmann A."/>
            <person name="Hanikenne M."/>
            <person name="Hippler M."/>
            <person name="Inwood W."/>
            <person name="Jabbari K."/>
            <person name="Kalanon M."/>
            <person name="Kuras R."/>
            <person name="Lefebvre P.A."/>
            <person name="Lemaire S.D."/>
            <person name="Lobanov A.V."/>
            <person name="Lohr M."/>
            <person name="Manuell A."/>
            <person name="Meier I."/>
            <person name="Mets L."/>
            <person name="Mittag M."/>
            <person name="Mittelmeier T."/>
            <person name="Moroney J.V."/>
            <person name="Moseley J."/>
            <person name="Napoli C."/>
            <person name="Nedelcu A.M."/>
            <person name="Niyogi K."/>
            <person name="Novoselov S.V."/>
            <person name="Paulsen I.T."/>
            <person name="Pazour G."/>
            <person name="Purton S."/>
            <person name="Ral J.P."/>
            <person name="Riano-Pachon D.M."/>
            <person name="Riekhof W."/>
            <person name="Rymarquis L."/>
            <person name="Schroda M."/>
            <person name="Stern D."/>
            <person name="Umen J."/>
            <person name="Willows R."/>
            <person name="Wilson N."/>
            <person name="Zimmer S.L."/>
            <person name="Allmer J."/>
            <person name="Balk J."/>
            <person name="Bisova K."/>
            <person name="Chen C.J."/>
            <person name="Elias M."/>
            <person name="Gendler K."/>
            <person name="Hauser C."/>
            <person name="Lamb M.R."/>
            <person name="Ledford H."/>
            <person name="Long J.C."/>
            <person name="Minagawa J."/>
            <person name="Page M.D."/>
            <person name="Pan J."/>
            <person name="Pootakham W."/>
            <person name="Roje S."/>
            <person name="Rose A."/>
            <person name="Stahlberg E."/>
            <person name="Terauchi A.M."/>
            <person name="Yang P."/>
            <person name="Ball S."/>
            <person name="Bowler C."/>
            <person name="Dieckmann C.L."/>
            <person name="Gladyshev V.N."/>
            <person name="Green P."/>
            <person name="Jorgensen R."/>
            <person name="Mayfield S."/>
            <person name="Mueller-Roeber B."/>
            <person name="Rajamani S."/>
            <person name="Sayre R.T."/>
            <person name="Brokstein P."/>
            <person name="Dubchak I."/>
            <person name="Goodstein D."/>
            <person name="Hornick L."/>
            <person name="Huang Y.W."/>
            <person name="Jhaveri J."/>
            <person name="Luo Y."/>
            <person name="Martinez D."/>
            <person name="Ngau W.C."/>
            <person name="Otillar B."/>
            <person name="Poliakov A."/>
            <person name="Porter A."/>
            <person name="Szajkowski L."/>
            <person name="Werner G."/>
            <person name="Zhou K."/>
            <person name="Grigoriev I.V."/>
            <person name="Rokhsar D.S."/>
            <person name="Grossman A.R."/>
        </authorList>
    </citation>
    <scope>NUCLEOTIDE SEQUENCE [LARGE SCALE GENOMIC DNA]</scope>
    <source>
        <strain evidence="7">CC-503</strain>
        <strain evidence="6">CC-503 cw92 mt+</strain>
    </source>
</reference>
<evidence type="ECO:0000313" key="7">
    <source>
        <dbReference type="Proteomes" id="UP000006906"/>
    </source>
</evidence>
<dbReference type="EMBL" id="CM008977">
    <property type="protein sequence ID" value="PNW72111.1"/>
    <property type="molecule type" value="Genomic_DNA"/>
</dbReference>
<dbReference type="EMBL" id="CM008977">
    <property type="protein sequence ID" value="PNW72112.1"/>
    <property type="molecule type" value="Genomic_DNA"/>
</dbReference>
<keyword evidence="1" id="KW-0547">Nucleotide-binding</keyword>
<proteinExistence type="predicted"/>
<protein>
    <recommendedName>
        <fullName evidence="5">AAA+ ATPase domain-containing protein</fullName>
    </recommendedName>
</protein>
<dbReference type="GeneID" id="66056719"/>